<name>H1DK45_9BACT</name>
<dbReference type="SUPFAM" id="SSF46785">
    <property type="entry name" value="Winged helix' DNA-binding domain"/>
    <property type="match status" value="1"/>
</dbReference>
<evidence type="ECO:0000313" key="3">
    <source>
        <dbReference type="EMBL" id="EHP45659.1"/>
    </source>
</evidence>
<dbReference type="InterPro" id="IPR043129">
    <property type="entry name" value="ATPase_NBD"/>
</dbReference>
<dbReference type="GO" id="GO:0016301">
    <property type="term" value="F:kinase activity"/>
    <property type="evidence" value="ECO:0007669"/>
    <property type="project" value="UniProtKB-KW"/>
</dbReference>
<comment type="similarity">
    <text evidence="1">Belongs to the ROK (NagC/XylR) family.</text>
</comment>
<feature type="domain" description="HTH marR-type" evidence="2">
    <location>
        <begin position="22"/>
        <end position="63"/>
    </location>
</feature>
<dbReference type="HOGENOM" id="CLU_036604_13_1_10"/>
<dbReference type="InterPro" id="IPR036388">
    <property type="entry name" value="WH-like_DNA-bd_sf"/>
</dbReference>
<protein>
    <submittedName>
        <fullName evidence="3">ROK family protein (Putative glucokinase)</fullName>
    </submittedName>
</protein>
<reference evidence="3 4" key="1">
    <citation type="submission" date="2012-01" db="EMBL/GenBank/DDBJ databases">
        <title>The Genome Sequence of Odoribacter laneus YIT 12061.</title>
        <authorList>
            <consortium name="The Broad Institute Genome Sequencing Platform"/>
            <person name="Earl A."/>
            <person name="Ward D."/>
            <person name="Feldgarden M."/>
            <person name="Gevers D."/>
            <person name="Morotomi M."/>
            <person name="Young S.K."/>
            <person name="Zeng Q."/>
            <person name="Gargeya S."/>
            <person name="Fitzgerald M."/>
            <person name="Haas B."/>
            <person name="Abouelleil A."/>
            <person name="Alvarado L."/>
            <person name="Arachchi H.M."/>
            <person name="Berlin A."/>
            <person name="Chapman S.B."/>
            <person name="Gearin G."/>
            <person name="Goldberg J."/>
            <person name="Griggs A."/>
            <person name="Gujja S."/>
            <person name="Hansen M."/>
            <person name="Heiman D."/>
            <person name="Howarth C."/>
            <person name="Larimer J."/>
            <person name="Lui A."/>
            <person name="MacDonald P.J.P."/>
            <person name="McCowen C."/>
            <person name="Montmayeur A."/>
            <person name="Murphy C."/>
            <person name="Neiman D."/>
            <person name="Pearson M."/>
            <person name="Priest M."/>
            <person name="Roberts A."/>
            <person name="Saif S."/>
            <person name="Shea T."/>
            <person name="Sisk P."/>
            <person name="Stolte C."/>
            <person name="Sykes S."/>
            <person name="Wortman J."/>
            <person name="Nusbaum C."/>
            <person name="Birren B."/>
        </authorList>
    </citation>
    <scope>NUCLEOTIDE SEQUENCE [LARGE SCALE GENOMIC DNA]</scope>
    <source>
        <strain evidence="3 4">YIT 12061</strain>
    </source>
</reference>
<accession>H1DK45</accession>
<dbReference type="InterPro" id="IPR036390">
    <property type="entry name" value="WH_DNA-bd_sf"/>
</dbReference>
<dbReference type="PATRIC" id="fig|742817.3.peg.2820"/>
<dbReference type="PANTHER" id="PTHR18964">
    <property type="entry name" value="ROK (REPRESSOR, ORF, KINASE) FAMILY"/>
    <property type="match status" value="1"/>
</dbReference>
<dbReference type="Gene3D" id="3.30.420.40">
    <property type="match status" value="2"/>
</dbReference>
<dbReference type="Proteomes" id="UP000004892">
    <property type="component" value="Unassembled WGS sequence"/>
</dbReference>
<dbReference type="Pfam" id="PF12802">
    <property type="entry name" value="MarR_2"/>
    <property type="match status" value="1"/>
</dbReference>
<dbReference type="EMBL" id="ADMC01000028">
    <property type="protein sequence ID" value="EHP45659.1"/>
    <property type="molecule type" value="Genomic_DNA"/>
</dbReference>
<dbReference type="AlphaFoldDB" id="H1DK45"/>
<keyword evidence="3" id="KW-0808">Transferase</keyword>
<keyword evidence="3" id="KW-0418">Kinase</keyword>
<gene>
    <name evidence="3" type="ORF">HMPREF9449_02631</name>
</gene>
<evidence type="ECO:0000259" key="2">
    <source>
        <dbReference type="Pfam" id="PF12802"/>
    </source>
</evidence>
<evidence type="ECO:0000256" key="1">
    <source>
        <dbReference type="ARBA" id="ARBA00006479"/>
    </source>
</evidence>
<dbReference type="InterPro" id="IPR000600">
    <property type="entry name" value="ROK"/>
</dbReference>
<dbReference type="Gene3D" id="1.10.10.10">
    <property type="entry name" value="Winged helix-like DNA-binding domain superfamily/Winged helix DNA-binding domain"/>
    <property type="match status" value="1"/>
</dbReference>
<evidence type="ECO:0000313" key="4">
    <source>
        <dbReference type="Proteomes" id="UP000004892"/>
    </source>
</evidence>
<organism evidence="3 4">
    <name type="scientific">Odoribacter laneus YIT 12061</name>
    <dbReference type="NCBI Taxonomy" id="742817"/>
    <lineage>
        <taxon>Bacteria</taxon>
        <taxon>Pseudomonadati</taxon>
        <taxon>Bacteroidota</taxon>
        <taxon>Bacteroidia</taxon>
        <taxon>Bacteroidales</taxon>
        <taxon>Odoribacteraceae</taxon>
        <taxon>Odoribacter</taxon>
    </lineage>
</organism>
<dbReference type="STRING" id="742817.HMPREF9449_02631"/>
<dbReference type="eggNOG" id="COG1940">
    <property type="taxonomic scope" value="Bacteria"/>
</dbReference>
<sequence length="411" mass="45574">MLSTNKNSLPGLKEKRYQQKKDIIGFLYKMGELSKPEICRLTNMTTPTISRMIDELIEEGWVTDQGQGMSIGGKRPHIFSLNPDAAYIMGVDVGREHLKIAIFNLRKEIIGEIKIYRSVLEDEKTNEENLQYIQDKINQTLSELNISYKKIKVAGFAIPGLIDSDGNSFTYFVYEDTNIKKVLEKMLGIPVFIDNDSKVMALAEHTFGVAKGISDALCISVNECIGLGMILNSQPYTGYKGMAGEFGHIRISGLNGQCYCGKVGCLETVASGRAIVRNAREAIQKGTKTAIQTLAKDEEITLGMIIKAAKQDDIFAIDLLQKAGEKIGEGISTLIHLFNPQVLVIGGEMADSGDLIIAPIQQILNKYTLTRLKNQCEIKLSDLNSHSTIMGTLMLVMKNLYYDSESNFSLY</sequence>
<proteinExistence type="inferred from homology"/>
<dbReference type="PANTHER" id="PTHR18964:SF149">
    <property type="entry name" value="BIFUNCTIONAL UDP-N-ACETYLGLUCOSAMINE 2-EPIMERASE_N-ACETYLMANNOSAMINE KINASE"/>
    <property type="match status" value="1"/>
</dbReference>
<keyword evidence="4" id="KW-1185">Reference proteome</keyword>
<dbReference type="Pfam" id="PF00480">
    <property type="entry name" value="ROK"/>
    <property type="match status" value="1"/>
</dbReference>
<dbReference type="GO" id="GO:0003700">
    <property type="term" value="F:DNA-binding transcription factor activity"/>
    <property type="evidence" value="ECO:0007669"/>
    <property type="project" value="InterPro"/>
</dbReference>
<dbReference type="InterPro" id="IPR000835">
    <property type="entry name" value="HTH_MarR-typ"/>
</dbReference>
<dbReference type="GeneID" id="98070165"/>
<dbReference type="SUPFAM" id="SSF53067">
    <property type="entry name" value="Actin-like ATPase domain"/>
    <property type="match status" value="1"/>
</dbReference>
<comment type="caution">
    <text evidence="3">The sequence shown here is derived from an EMBL/GenBank/DDBJ whole genome shotgun (WGS) entry which is preliminary data.</text>
</comment>
<dbReference type="RefSeq" id="WP_009137775.1">
    <property type="nucleotide sequence ID" value="NZ_JH594597.1"/>
</dbReference>